<name>A0AAE1FYN9_PETCI</name>
<evidence type="ECO:0000313" key="4">
    <source>
        <dbReference type="EMBL" id="KAK3882870.1"/>
    </source>
</evidence>
<feature type="disulfide bond" evidence="2">
    <location>
        <begin position="156"/>
        <end position="174"/>
    </location>
</feature>
<feature type="region of interest" description="Disordered" evidence="3">
    <location>
        <begin position="108"/>
        <end position="149"/>
    </location>
</feature>
<evidence type="ECO:0000256" key="3">
    <source>
        <dbReference type="SAM" id="MobiDB-lite"/>
    </source>
</evidence>
<proteinExistence type="predicted"/>
<feature type="region of interest" description="Disordered" evidence="3">
    <location>
        <begin position="57"/>
        <end position="85"/>
    </location>
</feature>
<sequence>MPFLMSYSIFIATLDGSKFWQDILARISSPSPNLGRKSWVDSPVYVILFSDVHKEGVQQDSSSTTSPPEGPVIANPSDVVQTDSSSNLPILTTHSASLSSIAEDTLSVSLSPEDTTDVAPTEDTGLPSEINTATPSSDDPPTTYPAAPGDCPELQCLDGTCISVSQLNDGVNDCPSGTDEQDFGDIFQ</sequence>
<comment type="caution">
    <text evidence="2">Lacks conserved residue(s) required for the propagation of feature annotation.</text>
</comment>
<accession>A0AAE1FYN9</accession>
<dbReference type="InterPro" id="IPR002172">
    <property type="entry name" value="LDrepeatLR_classA_rpt"/>
</dbReference>
<dbReference type="EMBL" id="JAWQEG010001049">
    <property type="protein sequence ID" value="KAK3882870.1"/>
    <property type="molecule type" value="Genomic_DNA"/>
</dbReference>
<dbReference type="PROSITE" id="PS50068">
    <property type="entry name" value="LDLRA_2"/>
    <property type="match status" value="1"/>
</dbReference>
<dbReference type="SUPFAM" id="SSF57424">
    <property type="entry name" value="LDL receptor-like module"/>
    <property type="match status" value="1"/>
</dbReference>
<evidence type="ECO:0000256" key="2">
    <source>
        <dbReference type="PROSITE-ProRule" id="PRU00124"/>
    </source>
</evidence>
<dbReference type="AlphaFoldDB" id="A0AAE1FYN9"/>
<keyword evidence="5" id="KW-1185">Reference proteome</keyword>
<feature type="compositionally biased region" description="Low complexity" evidence="3">
    <location>
        <begin position="132"/>
        <end position="146"/>
    </location>
</feature>
<dbReference type="Gene3D" id="4.10.400.10">
    <property type="entry name" value="Low-density Lipoprotein Receptor"/>
    <property type="match status" value="1"/>
</dbReference>
<keyword evidence="1 2" id="KW-1015">Disulfide bond</keyword>
<dbReference type="Proteomes" id="UP001286313">
    <property type="component" value="Unassembled WGS sequence"/>
</dbReference>
<evidence type="ECO:0000313" key="5">
    <source>
        <dbReference type="Proteomes" id="UP001286313"/>
    </source>
</evidence>
<organism evidence="4 5">
    <name type="scientific">Petrolisthes cinctipes</name>
    <name type="common">Flat porcelain crab</name>
    <dbReference type="NCBI Taxonomy" id="88211"/>
    <lineage>
        <taxon>Eukaryota</taxon>
        <taxon>Metazoa</taxon>
        <taxon>Ecdysozoa</taxon>
        <taxon>Arthropoda</taxon>
        <taxon>Crustacea</taxon>
        <taxon>Multicrustacea</taxon>
        <taxon>Malacostraca</taxon>
        <taxon>Eumalacostraca</taxon>
        <taxon>Eucarida</taxon>
        <taxon>Decapoda</taxon>
        <taxon>Pleocyemata</taxon>
        <taxon>Anomura</taxon>
        <taxon>Galatheoidea</taxon>
        <taxon>Porcellanidae</taxon>
        <taxon>Petrolisthes</taxon>
    </lineage>
</organism>
<evidence type="ECO:0000256" key="1">
    <source>
        <dbReference type="ARBA" id="ARBA00023157"/>
    </source>
</evidence>
<dbReference type="SMART" id="SM00192">
    <property type="entry name" value="LDLa"/>
    <property type="match status" value="1"/>
</dbReference>
<dbReference type="CDD" id="cd00112">
    <property type="entry name" value="LDLa"/>
    <property type="match status" value="1"/>
</dbReference>
<comment type="caution">
    <text evidence="4">The sequence shown here is derived from an EMBL/GenBank/DDBJ whole genome shotgun (WGS) entry which is preliminary data.</text>
</comment>
<protein>
    <submittedName>
        <fullName evidence="4">Uncharacterized protein</fullName>
    </submittedName>
</protein>
<gene>
    <name evidence="4" type="ORF">Pcinc_012739</name>
</gene>
<feature type="compositionally biased region" description="Polar residues" evidence="3">
    <location>
        <begin position="58"/>
        <end position="67"/>
    </location>
</feature>
<reference evidence="4" key="1">
    <citation type="submission" date="2023-10" db="EMBL/GenBank/DDBJ databases">
        <title>Genome assemblies of two species of porcelain crab, Petrolisthes cinctipes and Petrolisthes manimaculis (Anomura: Porcellanidae).</title>
        <authorList>
            <person name="Angst P."/>
        </authorList>
    </citation>
    <scope>NUCLEOTIDE SEQUENCE</scope>
    <source>
        <strain evidence="4">PB745_01</strain>
        <tissue evidence="4">Gill</tissue>
    </source>
</reference>
<dbReference type="InterPro" id="IPR036055">
    <property type="entry name" value="LDL_receptor-like_sf"/>
</dbReference>